<dbReference type="AlphaFoldDB" id="A0A5M7BX39"/>
<keyword evidence="3" id="KW-1185">Reference proteome</keyword>
<dbReference type="OrthoDB" id="7062303at2"/>
<dbReference type="GO" id="GO:0008168">
    <property type="term" value="F:methyltransferase activity"/>
    <property type="evidence" value="ECO:0007669"/>
    <property type="project" value="UniProtKB-KW"/>
</dbReference>
<dbReference type="SUPFAM" id="SSF53335">
    <property type="entry name" value="S-adenosyl-L-methionine-dependent methyltransferases"/>
    <property type="match status" value="1"/>
</dbReference>
<comment type="caution">
    <text evidence="2">The sequence shown here is derived from an EMBL/GenBank/DDBJ whole genome shotgun (WGS) entry which is preliminary data.</text>
</comment>
<dbReference type="CDD" id="cd02440">
    <property type="entry name" value="AdoMet_MTases"/>
    <property type="match status" value="1"/>
</dbReference>
<protein>
    <submittedName>
        <fullName evidence="2">Class I SAM-dependent methyltransferase</fullName>
    </submittedName>
</protein>
<dbReference type="SMR" id="A0A5M7BX39"/>
<dbReference type="InterPro" id="IPR041698">
    <property type="entry name" value="Methyltransf_25"/>
</dbReference>
<dbReference type="PANTHER" id="PTHR43591">
    <property type="entry name" value="METHYLTRANSFERASE"/>
    <property type="match status" value="1"/>
</dbReference>
<name>A0A5M7BX39_SACHI</name>
<dbReference type="InterPro" id="IPR029063">
    <property type="entry name" value="SAM-dependent_MTases_sf"/>
</dbReference>
<feature type="domain" description="Methyltransferase" evidence="1">
    <location>
        <begin position="51"/>
        <end position="141"/>
    </location>
</feature>
<evidence type="ECO:0000313" key="3">
    <source>
        <dbReference type="Proteomes" id="UP000323946"/>
    </source>
</evidence>
<dbReference type="GO" id="GO:0032259">
    <property type="term" value="P:methylation"/>
    <property type="evidence" value="ECO:0007669"/>
    <property type="project" value="UniProtKB-KW"/>
</dbReference>
<dbReference type="Proteomes" id="UP000323946">
    <property type="component" value="Unassembled WGS sequence"/>
</dbReference>
<dbReference type="EMBL" id="VWPH01000008">
    <property type="protein sequence ID" value="KAA5831781.1"/>
    <property type="molecule type" value="Genomic_DNA"/>
</dbReference>
<dbReference type="Gene3D" id="3.40.50.150">
    <property type="entry name" value="Vaccinia Virus protein VP39"/>
    <property type="match status" value="1"/>
</dbReference>
<dbReference type="RefSeq" id="WP_150067925.1">
    <property type="nucleotide sequence ID" value="NZ_VWPH01000008.1"/>
</dbReference>
<dbReference type="Pfam" id="PF13649">
    <property type="entry name" value="Methyltransf_25"/>
    <property type="match status" value="1"/>
</dbReference>
<keyword evidence="2" id="KW-0808">Transferase</keyword>
<evidence type="ECO:0000313" key="2">
    <source>
        <dbReference type="EMBL" id="KAA5831781.1"/>
    </source>
</evidence>
<reference evidence="2 3" key="1">
    <citation type="submission" date="2019-09" db="EMBL/GenBank/DDBJ databases">
        <title>Draft genome sequence of the thermophilic Saccharopolyspora hirsuta VKM Ac-666T.</title>
        <authorList>
            <person name="Lobastova T.G."/>
            <person name="Fokina V."/>
            <person name="Bragin E.Y."/>
            <person name="Shtratnikova V.Y."/>
            <person name="Starodumova I.P."/>
            <person name="Tarlachkov S.V."/>
            <person name="Donova M.V."/>
        </authorList>
    </citation>
    <scope>NUCLEOTIDE SEQUENCE [LARGE SCALE GENOMIC DNA]</scope>
    <source>
        <strain evidence="2 3">VKM Ac-666</strain>
    </source>
</reference>
<evidence type="ECO:0000259" key="1">
    <source>
        <dbReference type="Pfam" id="PF13649"/>
    </source>
</evidence>
<sequence>MFRGTGRDVAPNGPVEWDGGDYQRRFDELAASGVDVHGEAVLVRSFAPASVLDAGCGTGRVAIELARHGIEVVGADLDRSMLDTARELAPEISWVRADLVELDLGRTFDVVVMAGNVPLFTRPGTQAALVASVARHVRPGGQLIAGFSLDRGYPITEYDAHAAAAGLTLAERFATWDREPFGGGDYAVSVHTR</sequence>
<organism evidence="2 3">
    <name type="scientific">Saccharopolyspora hirsuta</name>
    <dbReference type="NCBI Taxonomy" id="1837"/>
    <lineage>
        <taxon>Bacteria</taxon>
        <taxon>Bacillati</taxon>
        <taxon>Actinomycetota</taxon>
        <taxon>Actinomycetes</taxon>
        <taxon>Pseudonocardiales</taxon>
        <taxon>Pseudonocardiaceae</taxon>
        <taxon>Saccharopolyspora</taxon>
    </lineage>
</organism>
<keyword evidence="2" id="KW-0489">Methyltransferase</keyword>
<proteinExistence type="predicted"/>
<accession>A0A5M7BX39</accession>
<gene>
    <name evidence="2" type="ORF">F1721_18235</name>
</gene>